<dbReference type="RefSeq" id="WP_088497456.1">
    <property type="nucleotide sequence ID" value="NZ_JAJNEH010000041.1"/>
</dbReference>
<dbReference type="PANTHER" id="PTHR43777:SF1">
    <property type="entry name" value="MOLYBDENUM COFACTOR CYTIDYLYLTRANSFERASE"/>
    <property type="match status" value="1"/>
</dbReference>
<proteinExistence type="predicted"/>
<keyword evidence="3" id="KW-0808">Transferase</keyword>
<dbReference type="EMBL" id="NIVX01000092">
    <property type="protein sequence ID" value="OWQ71845.1"/>
    <property type="molecule type" value="Genomic_DNA"/>
</dbReference>
<dbReference type="AlphaFoldDB" id="A0A246I1Q0"/>
<keyword evidence="1" id="KW-0460">Magnesium</keyword>
<accession>A0A246I1Q0</accession>
<keyword evidence="3" id="KW-0548">Nucleotidyltransferase</keyword>
<sequence length="222" mass="23151">MAKRARQVTDAHAVVVLAAGGSTRLGQPKQLLTRQGETLVHRVVRLARELAPAQVLVVVGANAQAVTSSIAGLDATPVTNQHWERGLASSLQVASAHLLPTVTAVMVVACDQPAIERSHLQALLSGARASASGCAGTRHGGAPGIPAVVPRAWFNAARATGDRGFGARLRQLPVDTVHVLQAPELGLDIDTPEDLARARDAGWIDAEVESHDHGANARQADD</sequence>
<dbReference type="InterPro" id="IPR025877">
    <property type="entry name" value="MobA-like_NTP_Trfase"/>
</dbReference>
<evidence type="ECO:0000313" key="3">
    <source>
        <dbReference type="EMBL" id="OWQ71845.1"/>
    </source>
</evidence>
<dbReference type="CDD" id="cd04182">
    <property type="entry name" value="GT_2_like_f"/>
    <property type="match status" value="1"/>
</dbReference>
<reference evidence="3 4" key="1">
    <citation type="submission" date="2017-06" db="EMBL/GenBank/DDBJ databases">
        <authorList>
            <person name="Kim H.J."/>
            <person name="Triplett B.A."/>
        </authorList>
    </citation>
    <scope>NUCLEOTIDE SEQUENCE [LARGE SCALE GENOMIC DNA]</scope>
    <source>
        <strain evidence="3 4">594</strain>
    </source>
</reference>
<dbReference type="Proteomes" id="UP000197090">
    <property type="component" value="Unassembled WGS sequence"/>
</dbReference>
<protein>
    <submittedName>
        <fullName evidence="3">CTP--molybdopterin cytidylyltransferase</fullName>
    </submittedName>
</protein>
<dbReference type="InterPro" id="IPR029044">
    <property type="entry name" value="Nucleotide-diphossugar_trans"/>
</dbReference>
<dbReference type="Gene3D" id="3.90.550.10">
    <property type="entry name" value="Spore Coat Polysaccharide Biosynthesis Protein SpsA, Chain A"/>
    <property type="match status" value="1"/>
</dbReference>
<evidence type="ECO:0000256" key="1">
    <source>
        <dbReference type="ARBA" id="ARBA00022842"/>
    </source>
</evidence>
<dbReference type="SUPFAM" id="SSF53448">
    <property type="entry name" value="Nucleotide-diphospho-sugar transferases"/>
    <property type="match status" value="1"/>
</dbReference>
<dbReference type="PANTHER" id="PTHR43777">
    <property type="entry name" value="MOLYBDENUM COFACTOR CYTIDYLYLTRANSFERASE"/>
    <property type="match status" value="1"/>
</dbReference>
<feature type="domain" description="MobA-like NTP transferase" evidence="2">
    <location>
        <begin position="14"/>
        <end position="170"/>
    </location>
</feature>
<name>A0A246I1Q0_STEMA</name>
<gene>
    <name evidence="3" type="ORF">CEE63_15490</name>
</gene>
<dbReference type="Pfam" id="PF12804">
    <property type="entry name" value="NTP_transf_3"/>
    <property type="match status" value="1"/>
</dbReference>
<comment type="caution">
    <text evidence="3">The sequence shown here is derived from an EMBL/GenBank/DDBJ whole genome shotgun (WGS) entry which is preliminary data.</text>
</comment>
<evidence type="ECO:0000259" key="2">
    <source>
        <dbReference type="Pfam" id="PF12804"/>
    </source>
</evidence>
<evidence type="ECO:0000313" key="4">
    <source>
        <dbReference type="Proteomes" id="UP000197090"/>
    </source>
</evidence>
<organism evidence="3 4">
    <name type="scientific">Stenotrophomonas maltophilia</name>
    <name type="common">Pseudomonas maltophilia</name>
    <name type="synonym">Xanthomonas maltophilia</name>
    <dbReference type="NCBI Taxonomy" id="40324"/>
    <lineage>
        <taxon>Bacteria</taxon>
        <taxon>Pseudomonadati</taxon>
        <taxon>Pseudomonadota</taxon>
        <taxon>Gammaproteobacteria</taxon>
        <taxon>Lysobacterales</taxon>
        <taxon>Lysobacteraceae</taxon>
        <taxon>Stenotrophomonas</taxon>
        <taxon>Stenotrophomonas maltophilia group</taxon>
    </lineage>
</organism>
<dbReference type="GO" id="GO:0016779">
    <property type="term" value="F:nucleotidyltransferase activity"/>
    <property type="evidence" value="ECO:0007669"/>
    <property type="project" value="UniProtKB-KW"/>
</dbReference>